<evidence type="ECO:0000256" key="1">
    <source>
        <dbReference type="SAM" id="Phobius"/>
    </source>
</evidence>
<name>M6U432_9LEPT</name>
<dbReference type="Proteomes" id="UP000012153">
    <property type="component" value="Unassembled WGS sequence"/>
</dbReference>
<keyword evidence="1" id="KW-0472">Membrane</keyword>
<evidence type="ECO:0000313" key="2">
    <source>
        <dbReference type="EMBL" id="EMO39802.1"/>
    </source>
</evidence>
<accession>M6U432</accession>
<dbReference type="EMBL" id="AHOP02000048">
    <property type="protein sequence ID" value="EMO39802.1"/>
    <property type="molecule type" value="Genomic_DNA"/>
</dbReference>
<sequence length="169" mass="18868">MNMKLITKIKALAKSNRMFSVIFRIVLITFEFLLKVFVTLFEPLKNIALLLSGAFIALAYLHYSGYLNSIKDKIIPAQPTIVSYSCDDSSTSLGDLEYSMRVVVNVRNIGGSGNVVVEADGYQGTGRWTKSEMFHMNHQQTSKITLIFDEVSLFGGDARCSARTFAYSK</sequence>
<feature type="transmembrane region" description="Helical" evidence="1">
    <location>
        <begin position="21"/>
        <end position="41"/>
    </location>
</feature>
<gene>
    <name evidence="2" type="ORF">LEP1GSC186_3476</name>
</gene>
<evidence type="ECO:0000313" key="3">
    <source>
        <dbReference type="Proteomes" id="UP000012153"/>
    </source>
</evidence>
<dbReference type="AlphaFoldDB" id="M6U432"/>
<feature type="transmembrane region" description="Helical" evidence="1">
    <location>
        <begin position="47"/>
        <end position="63"/>
    </location>
</feature>
<reference evidence="2 3" key="1">
    <citation type="submission" date="2013-01" db="EMBL/GenBank/DDBJ databases">
        <authorList>
            <person name="Harkins D.M."/>
            <person name="Durkin A.S."/>
            <person name="Brinkac L.M."/>
            <person name="Haft D.H."/>
            <person name="Selengut J.D."/>
            <person name="Sanka R."/>
            <person name="DePew J."/>
            <person name="Purushe J."/>
            <person name="Matthias M.A."/>
            <person name="Vinetz J.M."/>
            <person name="Sutton G.G."/>
            <person name="Nierman W.C."/>
            <person name="Fouts D.E."/>
        </authorList>
    </citation>
    <scope>NUCLEOTIDE SEQUENCE [LARGE SCALE GENOMIC DNA]</scope>
    <source>
        <strain evidence="2 3">ZUN142</strain>
    </source>
</reference>
<comment type="caution">
    <text evidence="2">The sequence shown here is derived from an EMBL/GenBank/DDBJ whole genome shotgun (WGS) entry which is preliminary data.</text>
</comment>
<protein>
    <submittedName>
        <fullName evidence="2">Uncharacterized protein</fullName>
    </submittedName>
</protein>
<keyword evidence="1" id="KW-1133">Transmembrane helix</keyword>
<organism evidence="2 3">
    <name type="scientific">Leptospira noguchii serovar Autumnalis str. ZUN142</name>
    <dbReference type="NCBI Taxonomy" id="1085540"/>
    <lineage>
        <taxon>Bacteria</taxon>
        <taxon>Pseudomonadati</taxon>
        <taxon>Spirochaetota</taxon>
        <taxon>Spirochaetia</taxon>
        <taxon>Leptospirales</taxon>
        <taxon>Leptospiraceae</taxon>
        <taxon>Leptospira</taxon>
    </lineage>
</organism>
<proteinExistence type="predicted"/>
<keyword evidence="1" id="KW-0812">Transmembrane</keyword>